<protein>
    <recommendedName>
        <fullName evidence="2">DUF7774 domain-containing protein</fullName>
    </recommendedName>
</protein>
<organism evidence="3 4">
    <name type="scientific">Caenorhabditis angaria</name>
    <dbReference type="NCBI Taxonomy" id="860376"/>
    <lineage>
        <taxon>Eukaryota</taxon>
        <taxon>Metazoa</taxon>
        <taxon>Ecdysozoa</taxon>
        <taxon>Nematoda</taxon>
        <taxon>Chromadorea</taxon>
        <taxon>Rhabditida</taxon>
        <taxon>Rhabditina</taxon>
        <taxon>Rhabditomorpha</taxon>
        <taxon>Rhabditoidea</taxon>
        <taxon>Rhabditidae</taxon>
        <taxon>Peloderinae</taxon>
        <taxon>Caenorhabditis</taxon>
    </lineage>
</organism>
<dbReference type="Pfam" id="PF24983">
    <property type="entry name" value="DUF7774"/>
    <property type="match status" value="1"/>
</dbReference>
<sequence>MSDKNFKLRQMFNDYLDCLETNTPFNRSANPSQNLLKITGLTEIQRKSISIRKITQEEMEIFNSADVTMRPVLLKEEKDISLQYLGKCAELKPEDVNPTAKKVARCLQKFQILEHKSMMAESVRQIRAFFVAGGGGGERSRELVAAFDRCILTAIQLVLTAPETQTSLDAQMREFLRDTFKARRVLLDTILKQPDFLPASWGGNEARNRLRVSRLKNHQREMEMRSKMFEDLEKSSQKSLKSRKSQIYQTIVVRRNSKTNITDCSTRKLVGSAEKSGEKTITKTKKKPGQMPSKKNVKPKIPK</sequence>
<name>A0A9P1MTX9_9PELO</name>
<evidence type="ECO:0000313" key="3">
    <source>
        <dbReference type="EMBL" id="CAI5439959.1"/>
    </source>
</evidence>
<dbReference type="PANTHER" id="PTHR38630:SF1">
    <property type="entry name" value="DEK_C DOMAIN-CONTAINING PROTEIN-RELATED"/>
    <property type="match status" value="1"/>
</dbReference>
<accession>A0A9P1MTX9</accession>
<evidence type="ECO:0000313" key="4">
    <source>
        <dbReference type="Proteomes" id="UP001152747"/>
    </source>
</evidence>
<evidence type="ECO:0000256" key="1">
    <source>
        <dbReference type="SAM" id="MobiDB-lite"/>
    </source>
</evidence>
<feature type="domain" description="DUF7774" evidence="2">
    <location>
        <begin position="98"/>
        <end position="190"/>
    </location>
</feature>
<dbReference type="AlphaFoldDB" id="A0A9P1MTX9"/>
<gene>
    <name evidence="3" type="ORF">CAMP_LOCUS2596</name>
</gene>
<proteinExistence type="predicted"/>
<dbReference type="PANTHER" id="PTHR38630">
    <property type="entry name" value="PROTEIN CBG12780"/>
    <property type="match status" value="1"/>
</dbReference>
<dbReference type="InterPro" id="IPR056676">
    <property type="entry name" value="DUF7774"/>
</dbReference>
<keyword evidence="4" id="KW-1185">Reference proteome</keyword>
<dbReference type="OrthoDB" id="5876090at2759"/>
<feature type="region of interest" description="Disordered" evidence="1">
    <location>
        <begin position="270"/>
        <end position="303"/>
    </location>
</feature>
<comment type="caution">
    <text evidence="3">The sequence shown here is derived from an EMBL/GenBank/DDBJ whole genome shotgun (WGS) entry which is preliminary data.</text>
</comment>
<dbReference type="EMBL" id="CANHGI010000001">
    <property type="protein sequence ID" value="CAI5439959.1"/>
    <property type="molecule type" value="Genomic_DNA"/>
</dbReference>
<evidence type="ECO:0000259" key="2">
    <source>
        <dbReference type="Pfam" id="PF24983"/>
    </source>
</evidence>
<reference evidence="3" key="1">
    <citation type="submission" date="2022-11" db="EMBL/GenBank/DDBJ databases">
        <authorList>
            <person name="Kikuchi T."/>
        </authorList>
    </citation>
    <scope>NUCLEOTIDE SEQUENCE</scope>
    <source>
        <strain evidence="3">PS1010</strain>
    </source>
</reference>
<dbReference type="Proteomes" id="UP001152747">
    <property type="component" value="Unassembled WGS sequence"/>
</dbReference>